<dbReference type="Proteomes" id="UP000533637">
    <property type="component" value="Unassembled WGS sequence"/>
</dbReference>
<dbReference type="InterPro" id="IPR032508">
    <property type="entry name" value="FecR_C"/>
</dbReference>
<dbReference type="PIRSF" id="PIRSF018266">
    <property type="entry name" value="FecR"/>
    <property type="match status" value="1"/>
</dbReference>
<dbReference type="InterPro" id="IPR012373">
    <property type="entry name" value="Ferrdict_sens_TM"/>
</dbReference>
<dbReference type="InterPro" id="IPR006860">
    <property type="entry name" value="FecR"/>
</dbReference>
<dbReference type="PANTHER" id="PTHR30273">
    <property type="entry name" value="PERIPLASMIC SIGNAL SENSOR AND SIGMA FACTOR ACTIVATOR FECR-RELATED"/>
    <property type="match status" value="1"/>
</dbReference>
<keyword evidence="1" id="KW-1133">Transmembrane helix</keyword>
<keyword evidence="5" id="KW-1185">Reference proteome</keyword>
<feature type="transmembrane region" description="Helical" evidence="1">
    <location>
        <begin position="93"/>
        <end position="113"/>
    </location>
</feature>
<organism evidence="4 5">
    <name type="scientific">Parabacteroides faecis</name>
    <dbReference type="NCBI Taxonomy" id="1217282"/>
    <lineage>
        <taxon>Bacteria</taxon>
        <taxon>Pseudomonadati</taxon>
        <taxon>Bacteroidota</taxon>
        <taxon>Bacteroidia</taxon>
        <taxon>Bacteroidales</taxon>
        <taxon>Tannerellaceae</taxon>
        <taxon>Parabacteroides</taxon>
    </lineage>
</organism>
<protein>
    <recommendedName>
        <fullName evidence="6">DUF4974 domain-containing protein</fullName>
    </recommendedName>
</protein>
<keyword evidence="1" id="KW-0472">Membrane</keyword>
<name>A0ABR6KH24_9BACT</name>
<gene>
    <name evidence="4" type="ORF">GGQ57_000600</name>
</gene>
<feature type="domain" description="Protein FecR C-terminal" evidence="3">
    <location>
        <begin position="279"/>
        <end position="347"/>
    </location>
</feature>
<evidence type="ECO:0000256" key="1">
    <source>
        <dbReference type="SAM" id="Phobius"/>
    </source>
</evidence>
<evidence type="ECO:0008006" key="6">
    <source>
        <dbReference type="Google" id="ProtNLM"/>
    </source>
</evidence>
<dbReference type="Pfam" id="PF16344">
    <property type="entry name" value="FecR_C"/>
    <property type="match status" value="1"/>
</dbReference>
<evidence type="ECO:0000313" key="5">
    <source>
        <dbReference type="Proteomes" id="UP000533637"/>
    </source>
</evidence>
<evidence type="ECO:0000313" key="4">
    <source>
        <dbReference type="EMBL" id="MBB4620726.1"/>
    </source>
</evidence>
<comment type="caution">
    <text evidence="4">The sequence shown here is derived from an EMBL/GenBank/DDBJ whole genome shotgun (WGS) entry which is preliminary data.</text>
</comment>
<dbReference type="RefSeq" id="WP_183668844.1">
    <property type="nucleotide sequence ID" value="NZ_BMPB01000004.1"/>
</dbReference>
<keyword evidence="1" id="KW-0812">Transmembrane</keyword>
<dbReference type="EMBL" id="JACHOC010000001">
    <property type="protein sequence ID" value="MBB4620726.1"/>
    <property type="molecule type" value="Genomic_DNA"/>
</dbReference>
<accession>A0ABR6KH24</accession>
<dbReference type="Pfam" id="PF04773">
    <property type="entry name" value="FecR"/>
    <property type="match status" value="1"/>
</dbReference>
<evidence type="ECO:0000259" key="3">
    <source>
        <dbReference type="Pfam" id="PF16344"/>
    </source>
</evidence>
<dbReference type="Gene3D" id="3.55.50.30">
    <property type="match status" value="1"/>
</dbReference>
<dbReference type="Gene3D" id="2.60.120.1440">
    <property type="match status" value="1"/>
</dbReference>
<dbReference type="PANTHER" id="PTHR30273:SF2">
    <property type="entry name" value="PROTEIN FECR"/>
    <property type="match status" value="1"/>
</dbReference>
<feature type="domain" description="FecR protein" evidence="2">
    <location>
        <begin position="135"/>
        <end position="229"/>
    </location>
</feature>
<reference evidence="4 5" key="1">
    <citation type="submission" date="2020-08" db="EMBL/GenBank/DDBJ databases">
        <title>Genomic Encyclopedia of Type Strains, Phase IV (KMG-IV): sequencing the most valuable type-strain genomes for metagenomic binning, comparative biology and taxonomic classification.</title>
        <authorList>
            <person name="Goeker M."/>
        </authorList>
    </citation>
    <scope>NUCLEOTIDE SEQUENCE [LARGE SCALE GENOMIC DNA]</scope>
    <source>
        <strain evidence="4 5">DSM 102983</strain>
    </source>
</reference>
<evidence type="ECO:0000259" key="2">
    <source>
        <dbReference type="Pfam" id="PF04773"/>
    </source>
</evidence>
<sequence>MSEKNSIETLIVRYLKQEIDEHELRILDAWLEESPENKSYFFQLKNVSDEAIYLSFTPESVGEESWQKMKKRMFPEKTEIILSKKQFFKNNLFFSYFKYSAIILLTLSIGWGISEFRYHSQNLSSNTEEVVYNEISVQKGGRANTLMLSDGSKVILNAATKFRYPANFATDTRTVYLEGEAYFEVTKDVKRPFIVKVKRQDITVLGTTFNVEAYEDFPFSVVTLLSGSVALKAFDDKGKVISHMLLRPNQKAFFDNYSGSLSVENVNAALVTSWVRGEFKFKDAPLIAIITHLEHYYNVRIHLDDQRLGCIKYTGTFSLDQNIEEVLKIIDYEKAFIFKKIGKDIYISRN</sequence>
<proteinExistence type="predicted"/>